<name>A0A7W5TNJ7_9MICC</name>
<dbReference type="RefSeq" id="WP_343064254.1">
    <property type="nucleotide sequence ID" value="NZ_BAABKR010000005.1"/>
</dbReference>
<feature type="compositionally biased region" description="Low complexity" evidence="1">
    <location>
        <begin position="64"/>
        <end position="76"/>
    </location>
</feature>
<evidence type="ECO:0000256" key="1">
    <source>
        <dbReference type="SAM" id="MobiDB-lite"/>
    </source>
</evidence>
<evidence type="ECO:0000313" key="3">
    <source>
        <dbReference type="Proteomes" id="UP000547528"/>
    </source>
</evidence>
<dbReference type="Proteomes" id="UP000547528">
    <property type="component" value="Unassembled WGS sequence"/>
</dbReference>
<accession>A0A7W5TNJ7</accession>
<proteinExistence type="predicted"/>
<evidence type="ECO:0000313" key="2">
    <source>
        <dbReference type="EMBL" id="MBB3666686.1"/>
    </source>
</evidence>
<gene>
    <name evidence="2" type="ORF">FHX47_000279</name>
</gene>
<evidence type="ECO:0008006" key="4">
    <source>
        <dbReference type="Google" id="ProtNLM"/>
    </source>
</evidence>
<feature type="compositionally biased region" description="Pro residues" evidence="1">
    <location>
        <begin position="77"/>
        <end position="91"/>
    </location>
</feature>
<dbReference type="AlphaFoldDB" id="A0A7W5TNJ7"/>
<sequence>MTFVGIDLAADPKNTGIAILREDSGCVVDHVRVGVEDDDIVEAIRTAGLAGVDVPLGWPVSTSRWAGRSGSSSSSPPMLPEPCLPRPPPVPSGGEAMRCVPPMQKFIAVRD</sequence>
<protein>
    <recommendedName>
        <fullName evidence="4">DUF429 domain-containing protein</fullName>
    </recommendedName>
</protein>
<comment type="caution">
    <text evidence="2">The sequence shown here is derived from an EMBL/GenBank/DDBJ whole genome shotgun (WGS) entry which is preliminary data.</text>
</comment>
<dbReference type="EMBL" id="JACIBT010000001">
    <property type="protein sequence ID" value="MBB3666686.1"/>
    <property type="molecule type" value="Genomic_DNA"/>
</dbReference>
<keyword evidence="3" id="KW-1185">Reference proteome</keyword>
<feature type="region of interest" description="Disordered" evidence="1">
    <location>
        <begin position="64"/>
        <end position="97"/>
    </location>
</feature>
<organism evidence="2 3">
    <name type="scientific">Garicola koreensis</name>
    <dbReference type="NCBI Taxonomy" id="1262554"/>
    <lineage>
        <taxon>Bacteria</taxon>
        <taxon>Bacillati</taxon>
        <taxon>Actinomycetota</taxon>
        <taxon>Actinomycetes</taxon>
        <taxon>Micrococcales</taxon>
        <taxon>Micrococcaceae</taxon>
        <taxon>Garicola</taxon>
    </lineage>
</organism>
<reference evidence="2 3" key="1">
    <citation type="submission" date="2020-08" db="EMBL/GenBank/DDBJ databases">
        <title>Sequencing the genomes of 1000 actinobacteria strains.</title>
        <authorList>
            <person name="Klenk H.-P."/>
        </authorList>
    </citation>
    <scope>NUCLEOTIDE SEQUENCE [LARGE SCALE GENOMIC DNA]</scope>
    <source>
        <strain evidence="2 3">DSM 28238</strain>
    </source>
</reference>